<evidence type="ECO:0000313" key="1">
    <source>
        <dbReference type="EMBL" id="GBL74676.1"/>
    </source>
</evidence>
<reference evidence="1 2" key="1">
    <citation type="journal article" date="2019" name="Sci. Rep.">
        <title>Orb-weaving spider Araneus ventricosus genome elucidates the spidroin gene catalogue.</title>
        <authorList>
            <person name="Kono N."/>
            <person name="Nakamura H."/>
            <person name="Ohtoshi R."/>
            <person name="Moran D.A.P."/>
            <person name="Shinohara A."/>
            <person name="Yoshida Y."/>
            <person name="Fujiwara M."/>
            <person name="Mori M."/>
            <person name="Tomita M."/>
            <person name="Arakawa K."/>
        </authorList>
    </citation>
    <scope>NUCLEOTIDE SEQUENCE [LARGE SCALE GENOMIC DNA]</scope>
</reference>
<proteinExistence type="predicted"/>
<dbReference type="AlphaFoldDB" id="A0A4Y2A607"/>
<dbReference type="PANTHER" id="PTHR22955">
    <property type="entry name" value="RETROTRANSPOSON"/>
    <property type="match status" value="1"/>
</dbReference>
<sequence>MAALLGAGLIASVREHFANAKIHLWTDSKIVLHCIKKNPRRWKTFVQNLVTEIQEKTSPEVRNHCPDCENPPDKITRGLSVKNLVNDKVWRHGTPWLIQQDTSCVSSYDDSDPDPLSIANEERIITLATSEESVEPVTNRHTKIQ</sequence>
<keyword evidence="2" id="KW-1185">Reference proteome</keyword>
<dbReference type="EMBL" id="BGPR01000006">
    <property type="protein sequence ID" value="GBL74676.1"/>
    <property type="molecule type" value="Genomic_DNA"/>
</dbReference>
<name>A0A4Y2A607_ARAVE</name>
<gene>
    <name evidence="1" type="ORF">AVEN_243565_1</name>
</gene>
<organism evidence="1 2">
    <name type="scientific">Araneus ventricosus</name>
    <name type="common">Orbweaver spider</name>
    <name type="synonym">Epeira ventricosa</name>
    <dbReference type="NCBI Taxonomy" id="182803"/>
    <lineage>
        <taxon>Eukaryota</taxon>
        <taxon>Metazoa</taxon>
        <taxon>Ecdysozoa</taxon>
        <taxon>Arthropoda</taxon>
        <taxon>Chelicerata</taxon>
        <taxon>Arachnida</taxon>
        <taxon>Araneae</taxon>
        <taxon>Araneomorphae</taxon>
        <taxon>Entelegynae</taxon>
        <taxon>Araneoidea</taxon>
        <taxon>Araneidae</taxon>
        <taxon>Araneus</taxon>
    </lineage>
</organism>
<dbReference type="Proteomes" id="UP000499080">
    <property type="component" value="Unassembled WGS sequence"/>
</dbReference>
<accession>A0A4Y2A607</accession>
<dbReference type="PANTHER" id="PTHR22955:SF66">
    <property type="entry name" value="INTEGRASE CATALYTIC DOMAIN-CONTAINING PROTEIN"/>
    <property type="match status" value="1"/>
</dbReference>
<evidence type="ECO:0000313" key="2">
    <source>
        <dbReference type="Proteomes" id="UP000499080"/>
    </source>
</evidence>
<comment type="caution">
    <text evidence="1">The sequence shown here is derived from an EMBL/GenBank/DDBJ whole genome shotgun (WGS) entry which is preliminary data.</text>
</comment>
<dbReference type="OrthoDB" id="5919196at2759"/>
<protein>
    <submittedName>
        <fullName evidence="1">Uncharacterized protein</fullName>
    </submittedName>
</protein>